<keyword evidence="8" id="KW-1015">Disulfide bond</keyword>
<evidence type="ECO:0000256" key="4">
    <source>
        <dbReference type="ARBA" id="ARBA00022719"/>
    </source>
</evidence>
<reference evidence="12 13" key="1">
    <citation type="submission" date="2012-02" db="EMBL/GenBank/DDBJ databases">
        <title>Complete genome sequence of Phycisphaera mikurensis NBRC 102666.</title>
        <authorList>
            <person name="Ankai A."/>
            <person name="Hosoyama A."/>
            <person name="Terui Y."/>
            <person name="Sekine M."/>
            <person name="Fukai R."/>
            <person name="Kato Y."/>
            <person name="Nakamura S."/>
            <person name="Yamada-Narita S."/>
            <person name="Kawakoshi A."/>
            <person name="Fukunaga Y."/>
            <person name="Yamazaki S."/>
            <person name="Fujita N."/>
        </authorList>
    </citation>
    <scope>NUCLEOTIDE SEQUENCE [LARGE SCALE GENOMIC DNA]</scope>
    <source>
        <strain evidence="13">NBRC 102666 / KCTC 22515 / FYK2301M01</strain>
    </source>
</reference>
<keyword evidence="4" id="KW-0874">Quinone</keyword>
<dbReference type="GO" id="GO:0016020">
    <property type="term" value="C:membrane"/>
    <property type="evidence" value="ECO:0007669"/>
    <property type="project" value="UniProtKB-SubCell"/>
</dbReference>
<dbReference type="AlphaFoldDB" id="I0IAG1"/>
<keyword evidence="5 10" id="KW-1133">Transmembrane helix</keyword>
<dbReference type="SMART" id="SM00756">
    <property type="entry name" value="VKc"/>
    <property type="match status" value="1"/>
</dbReference>
<evidence type="ECO:0000256" key="9">
    <source>
        <dbReference type="ARBA" id="ARBA00023284"/>
    </source>
</evidence>
<evidence type="ECO:0000259" key="11">
    <source>
        <dbReference type="SMART" id="SM00756"/>
    </source>
</evidence>
<evidence type="ECO:0000256" key="5">
    <source>
        <dbReference type="ARBA" id="ARBA00022989"/>
    </source>
</evidence>
<dbReference type="Gene3D" id="1.20.1440.130">
    <property type="entry name" value="VKOR domain"/>
    <property type="match status" value="1"/>
</dbReference>
<evidence type="ECO:0000313" key="12">
    <source>
        <dbReference type="EMBL" id="BAM02249.1"/>
    </source>
</evidence>
<dbReference type="Proteomes" id="UP000007881">
    <property type="component" value="Chromosome"/>
</dbReference>
<feature type="transmembrane region" description="Helical" evidence="10">
    <location>
        <begin position="136"/>
        <end position="155"/>
    </location>
</feature>
<keyword evidence="6" id="KW-0560">Oxidoreductase</keyword>
<dbReference type="KEGG" id="phm:PSMK_00900"/>
<evidence type="ECO:0000256" key="8">
    <source>
        <dbReference type="ARBA" id="ARBA00023157"/>
    </source>
</evidence>
<keyword evidence="9" id="KW-0676">Redox-active center</keyword>
<dbReference type="EMBL" id="AP012338">
    <property type="protein sequence ID" value="BAM02249.1"/>
    <property type="molecule type" value="Genomic_DNA"/>
</dbReference>
<accession>I0IAG1</accession>
<dbReference type="CDD" id="cd10546">
    <property type="entry name" value="VKOR"/>
    <property type="match status" value="1"/>
</dbReference>
<dbReference type="InterPro" id="IPR036249">
    <property type="entry name" value="Thioredoxin-like_sf"/>
</dbReference>
<evidence type="ECO:0000313" key="13">
    <source>
        <dbReference type="Proteomes" id="UP000007881"/>
    </source>
</evidence>
<evidence type="ECO:0000256" key="2">
    <source>
        <dbReference type="ARBA" id="ARBA00006214"/>
    </source>
</evidence>
<dbReference type="eggNOG" id="COG4243">
    <property type="taxonomic scope" value="Bacteria"/>
</dbReference>
<keyword evidence="7 10" id="KW-0472">Membrane</keyword>
<feature type="transmembrane region" description="Helical" evidence="10">
    <location>
        <begin position="167"/>
        <end position="186"/>
    </location>
</feature>
<feature type="transmembrane region" description="Helical" evidence="10">
    <location>
        <begin position="112"/>
        <end position="130"/>
    </location>
</feature>
<feature type="transmembrane region" description="Helical" evidence="10">
    <location>
        <begin position="26"/>
        <end position="45"/>
    </location>
</feature>
<dbReference type="Pfam" id="PF07884">
    <property type="entry name" value="VKOR"/>
    <property type="match status" value="1"/>
</dbReference>
<evidence type="ECO:0000256" key="3">
    <source>
        <dbReference type="ARBA" id="ARBA00022692"/>
    </source>
</evidence>
<dbReference type="Gene3D" id="3.40.30.10">
    <property type="entry name" value="Glutaredoxin"/>
    <property type="match status" value="1"/>
</dbReference>
<feature type="transmembrane region" description="Helical" evidence="10">
    <location>
        <begin position="82"/>
        <end position="105"/>
    </location>
</feature>
<dbReference type="eggNOG" id="COG1651">
    <property type="taxonomic scope" value="Bacteria"/>
</dbReference>
<keyword evidence="3 10" id="KW-0812">Transmembrane</keyword>
<dbReference type="GO" id="GO:0016491">
    <property type="term" value="F:oxidoreductase activity"/>
    <property type="evidence" value="ECO:0007669"/>
    <property type="project" value="UniProtKB-KW"/>
</dbReference>
<feature type="domain" description="Vitamin K epoxide reductase" evidence="11">
    <location>
        <begin position="24"/>
        <end position="161"/>
    </location>
</feature>
<gene>
    <name evidence="12" type="ordered locus">PSMK_00900</name>
</gene>
<dbReference type="InterPro" id="IPR038354">
    <property type="entry name" value="VKOR_sf"/>
</dbReference>
<evidence type="ECO:0000256" key="1">
    <source>
        <dbReference type="ARBA" id="ARBA00004141"/>
    </source>
</evidence>
<organism evidence="12 13">
    <name type="scientific">Phycisphaera mikurensis (strain NBRC 102666 / KCTC 22515 / FYK2301M01)</name>
    <dbReference type="NCBI Taxonomy" id="1142394"/>
    <lineage>
        <taxon>Bacteria</taxon>
        <taxon>Pseudomonadati</taxon>
        <taxon>Planctomycetota</taxon>
        <taxon>Phycisphaerae</taxon>
        <taxon>Phycisphaerales</taxon>
        <taxon>Phycisphaeraceae</taxon>
        <taxon>Phycisphaera</taxon>
    </lineage>
</organism>
<protein>
    <recommendedName>
        <fullName evidence="11">Vitamin K epoxide reductase domain-containing protein</fullName>
    </recommendedName>
</protein>
<comment type="subcellular location">
    <subcellularLocation>
        <location evidence="1">Membrane</location>
        <topology evidence="1">Multi-pass membrane protein</topology>
    </subcellularLocation>
</comment>
<dbReference type="OrthoDB" id="9780147at2"/>
<evidence type="ECO:0000256" key="10">
    <source>
        <dbReference type="SAM" id="Phobius"/>
    </source>
</evidence>
<evidence type="ECO:0000256" key="7">
    <source>
        <dbReference type="ARBA" id="ARBA00023136"/>
    </source>
</evidence>
<comment type="similarity">
    <text evidence="2">Belongs to the VKOR family.</text>
</comment>
<dbReference type="HOGENOM" id="CLU_634393_0_0_0"/>
<dbReference type="SUPFAM" id="SSF52833">
    <property type="entry name" value="Thioredoxin-like"/>
    <property type="match status" value="1"/>
</dbReference>
<keyword evidence="13" id="KW-1185">Reference proteome</keyword>
<sequence length="432" mass="42703">MELLGQDPDEAGRDHADSTAAGRDRWLAFAVIGCSAGALAVALVLTSGTGEAGAVAPGCGPGSGCAEVLGSRWSRVLGLKTAMLAFFTHVLLIAATLPVAGLAGWQLRARPLVRQAAAAAVLGAAAWFLYLQAFEIGAFCRWCTAAHALGGLAAAGTFLRDARRIEAGGVLLGLAAAGALAAIQVMNPPAATIREAGASGAPAAADSAANTAAGGAASAAAPADAKDPTDPAAPLRLLGGRLEVDPAVVPAIGPADATERAVVLVDYACPHCRVAHGLLLARGVRVFVLPVPLNAACNPGINRGAMPARFDDSCTLAELGVAVFLSGGEAAYARYDAAAFGGDAPPSADEAEALAAELAPAMTDADRGAARAAVSENVSAWLALGAAGIADRVPVLVDPASGRTAVGRLYGADDLDALFGAPAPAAPAADPP</sequence>
<dbReference type="RefSeq" id="WP_014435469.1">
    <property type="nucleotide sequence ID" value="NC_017080.1"/>
</dbReference>
<proteinExistence type="inferred from homology"/>
<dbReference type="GO" id="GO:0048038">
    <property type="term" value="F:quinone binding"/>
    <property type="evidence" value="ECO:0007669"/>
    <property type="project" value="UniProtKB-KW"/>
</dbReference>
<evidence type="ECO:0000256" key="6">
    <source>
        <dbReference type="ARBA" id="ARBA00023002"/>
    </source>
</evidence>
<name>I0IAG1_PHYMF</name>
<dbReference type="InterPro" id="IPR012932">
    <property type="entry name" value="VKOR"/>
</dbReference>